<proteinExistence type="predicted"/>
<dbReference type="EMBL" id="MHJG01000002">
    <property type="protein sequence ID" value="OGY64570.1"/>
    <property type="molecule type" value="Genomic_DNA"/>
</dbReference>
<evidence type="ECO:0000313" key="2">
    <source>
        <dbReference type="Proteomes" id="UP000177960"/>
    </source>
</evidence>
<dbReference type="STRING" id="1798404.A3B92_00345"/>
<sequence>MMRERGAGRLLKVNRTVAAPDIQSENALSEIRQAPGRGNLKVFSLLGLLPLTIHSIRPSLTLVLSVAPKNN</sequence>
<protein>
    <submittedName>
        <fullName evidence="1">Uncharacterized protein</fullName>
    </submittedName>
</protein>
<gene>
    <name evidence="1" type="ORF">A3B92_00345</name>
</gene>
<dbReference type="Proteomes" id="UP000177960">
    <property type="component" value="Unassembled WGS sequence"/>
</dbReference>
<name>A0A1G1ZL68_9BACT</name>
<comment type="caution">
    <text evidence="1">The sequence shown here is derived from an EMBL/GenBank/DDBJ whole genome shotgun (WGS) entry which is preliminary data.</text>
</comment>
<reference evidence="1 2" key="1">
    <citation type="journal article" date="2016" name="Nat. Commun.">
        <title>Thousands of microbial genomes shed light on interconnected biogeochemical processes in an aquifer system.</title>
        <authorList>
            <person name="Anantharaman K."/>
            <person name="Brown C.T."/>
            <person name="Hug L.A."/>
            <person name="Sharon I."/>
            <person name="Castelle C.J."/>
            <person name="Probst A.J."/>
            <person name="Thomas B.C."/>
            <person name="Singh A."/>
            <person name="Wilkins M.J."/>
            <person name="Karaoz U."/>
            <person name="Brodie E.L."/>
            <person name="Williams K.H."/>
            <person name="Hubbard S.S."/>
            <person name="Banfield J.F."/>
        </authorList>
    </citation>
    <scope>NUCLEOTIDE SEQUENCE [LARGE SCALE GENOMIC DNA]</scope>
</reference>
<evidence type="ECO:0000313" key="1">
    <source>
        <dbReference type="EMBL" id="OGY64570.1"/>
    </source>
</evidence>
<accession>A0A1G1ZL68</accession>
<organism evidence="1 2">
    <name type="scientific">Candidatus Harrisonbacteria bacterium RIFCSPHIGHO2_02_FULL_42_16</name>
    <dbReference type="NCBI Taxonomy" id="1798404"/>
    <lineage>
        <taxon>Bacteria</taxon>
        <taxon>Candidatus Harrisoniibacteriota</taxon>
    </lineage>
</organism>
<dbReference type="AlphaFoldDB" id="A0A1G1ZL68"/>